<dbReference type="Proteomes" id="UP000291831">
    <property type="component" value="Unassembled WGS sequence"/>
</dbReference>
<dbReference type="GO" id="GO:0009349">
    <property type="term" value="C:riboflavin synthase complex"/>
    <property type="evidence" value="ECO:0007669"/>
    <property type="project" value="InterPro"/>
</dbReference>
<evidence type="ECO:0000313" key="2">
    <source>
        <dbReference type="Proteomes" id="UP000291831"/>
    </source>
</evidence>
<dbReference type="InterPro" id="IPR036467">
    <property type="entry name" value="LS/RS_sf"/>
</dbReference>
<accession>A0A8B3S1J2</accession>
<reference evidence="2" key="1">
    <citation type="submission" date="2019-01" db="EMBL/GenBank/DDBJ databases">
        <title>Anaerobic oxidation of ethane by archaea from a marine hydrocarbon seep.</title>
        <authorList>
            <person name="Musat F."/>
        </authorList>
    </citation>
    <scope>NUCLEOTIDE SEQUENCE [LARGE SCALE GENOMIC DNA]</scope>
</reference>
<comment type="caution">
    <text evidence="1">The sequence shown here is derived from an EMBL/GenBank/DDBJ whole genome shotgun (WGS) entry which is preliminary data.</text>
</comment>
<sequence>MILSCRLKCLWPQVKFDKTCAHEASQGHIIAQLDKHTYHRSVCMEDEAEDENNSVWLAEQRTREHVQKRSETAAFVS</sequence>
<evidence type="ECO:0000313" key="1">
    <source>
        <dbReference type="EMBL" id="RZB28844.1"/>
    </source>
</evidence>
<dbReference type="EMBL" id="RPGO01000034">
    <property type="protein sequence ID" value="RZB28844.1"/>
    <property type="molecule type" value="Genomic_DNA"/>
</dbReference>
<gene>
    <name evidence="1" type="ORF">AEth_01720</name>
</gene>
<dbReference type="Gene3D" id="3.40.50.960">
    <property type="entry name" value="Lumazine/riboflavin synthase"/>
    <property type="match status" value="1"/>
</dbReference>
<protein>
    <submittedName>
        <fullName evidence="1">Uncharacterized protein</fullName>
    </submittedName>
</protein>
<organism evidence="1 2">
    <name type="scientific">Candidatus Argoarchaeum ethanivorans</name>
    <dbReference type="NCBI Taxonomy" id="2608793"/>
    <lineage>
        <taxon>Archaea</taxon>
        <taxon>Methanobacteriati</taxon>
        <taxon>Methanobacteriota</taxon>
        <taxon>Stenosarchaea group</taxon>
        <taxon>Methanomicrobia</taxon>
        <taxon>Methanosarcinales</taxon>
        <taxon>Methanosarcinales incertae sedis</taxon>
        <taxon>GOM Arc I cluster</taxon>
        <taxon>Candidatus Argoarchaeum</taxon>
    </lineage>
</organism>
<name>A0A8B3S1J2_9EURY</name>
<dbReference type="AlphaFoldDB" id="A0A8B3S1J2"/>
<proteinExistence type="predicted"/>
<dbReference type="GO" id="GO:0009231">
    <property type="term" value="P:riboflavin biosynthetic process"/>
    <property type="evidence" value="ECO:0007669"/>
    <property type="project" value="InterPro"/>
</dbReference>